<reference evidence="3" key="1">
    <citation type="submission" date="2021-06" db="EMBL/GenBank/DDBJ databases">
        <authorList>
            <person name="Kallberg Y."/>
            <person name="Tangrot J."/>
            <person name="Rosling A."/>
        </authorList>
    </citation>
    <scope>NUCLEOTIDE SEQUENCE</scope>
    <source>
        <strain evidence="3">IA702</strain>
    </source>
</reference>
<comment type="caution">
    <text evidence="3">The sequence shown here is derived from an EMBL/GenBank/DDBJ whole genome shotgun (WGS) entry which is preliminary data.</text>
</comment>
<dbReference type="OrthoDB" id="2143914at2759"/>
<dbReference type="PANTHER" id="PTHR45614">
    <property type="entry name" value="MYB PROTEIN-RELATED"/>
    <property type="match status" value="1"/>
</dbReference>
<dbReference type="InterPro" id="IPR001005">
    <property type="entry name" value="SANT/Myb"/>
</dbReference>
<dbReference type="AlphaFoldDB" id="A0A9N8VLA1"/>
<feature type="domain" description="Myb-like" evidence="1">
    <location>
        <begin position="1"/>
        <end position="46"/>
    </location>
</feature>
<evidence type="ECO:0000313" key="3">
    <source>
        <dbReference type="EMBL" id="CAG8454371.1"/>
    </source>
</evidence>
<gene>
    <name evidence="3" type="ORF">POCULU_LOCUS208</name>
</gene>
<dbReference type="GO" id="GO:0000978">
    <property type="term" value="F:RNA polymerase II cis-regulatory region sequence-specific DNA binding"/>
    <property type="evidence" value="ECO:0007669"/>
    <property type="project" value="TreeGrafter"/>
</dbReference>
<dbReference type="Pfam" id="PF00249">
    <property type="entry name" value="Myb_DNA-binding"/>
    <property type="match status" value="2"/>
</dbReference>
<keyword evidence="4" id="KW-1185">Reference proteome</keyword>
<dbReference type="SMART" id="SM00717">
    <property type="entry name" value="SANT"/>
    <property type="match status" value="2"/>
</dbReference>
<name>A0A9N8VLA1_9GLOM</name>
<dbReference type="SUPFAM" id="SSF46689">
    <property type="entry name" value="Homeodomain-like"/>
    <property type="match status" value="2"/>
</dbReference>
<evidence type="ECO:0000259" key="1">
    <source>
        <dbReference type="PROSITE" id="PS50090"/>
    </source>
</evidence>
<accession>A0A9N8VLA1</accession>
<dbReference type="PROSITE" id="PS51294">
    <property type="entry name" value="HTH_MYB"/>
    <property type="match status" value="1"/>
</dbReference>
<proteinExistence type="predicted"/>
<evidence type="ECO:0000259" key="2">
    <source>
        <dbReference type="PROSITE" id="PS51294"/>
    </source>
</evidence>
<organism evidence="3 4">
    <name type="scientific">Paraglomus occultum</name>
    <dbReference type="NCBI Taxonomy" id="144539"/>
    <lineage>
        <taxon>Eukaryota</taxon>
        <taxon>Fungi</taxon>
        <taxon>Fungi incertae sedis</taxon>
        <taxon>Mucoromycota</taxon>
        <taxon>Glomeromycotina</taxon>
        <taxon>Glomeromycetes</taxon>
        <taxon>Paraglomerales</taxon>
        <taxon>Paraglomeraceae</taxon>
        <taxon>Paraglomus</taxon>
    </lineage>
</organism>
<evidence type="ECO:0000313" key="4">
    <source>
        <dbReference type="Proteomes" id="UP000789572"/>
    </source>
</evidence>
<dbReference type="InterPro" id="IPR009057">
    <property type="entry name" value="Homeodomain-like_sf"/>
</dbReference>
<dbReference type="EMBL" id="CAJVPJ010000010">
    <property type="protein sequence ID" value="CAG8454371.1"/>
    <property type="molecule type" value="Genomic_DNA"/>
</dbReference>
<dbReference type="PROSITE" id="PS50090">
    <property type="entry name" value="MYB_LIKE"/>
    <property type="match status" value="1"/>
</dbReference>
<feature type="domain" description="HTH myb-type" evidence="2">
    <location>
        <begin position="1"/>
        <end position="50"/>
    </location>
</feature>
<sequence length="118" mass="14526">MTFSKEEDNRIIGLVKEHERDFKKIARLMENCRSAKQIRERYDNHLADDIKGEKLNEDEEKVFWELYCKYSTEKQKWKLISSQMSGRTTLQVKNHYNNFQRKYYRRIKKRKDFALILN</sequence>
<dbReference type="InterPro" id="IPR017930">
    <property type="entry name" value="Myb_dom"/>
</dbReference>
<dbReference type="Proteomes" id="UP000789572">
    <property type="component" value="Unassembled WGS sequence"/>
</dbReference>
<dbReference type="CDD" id="cd00167">
    <property type="entry name" value="SANT"/>
    <property type="match status" value="1"/>
</dbReference>
<protein>
    <submittedName>
        <fullName evidence="3">9239_t:CDS:1</fullName>
    </submittedName>
</protein>
<dbReference type="Gene3D" id="1.10.10.60">
    <property type="entry name" value="Homeodomain-like"/>
    <property type="match status" value="2"/>
</dbReference>
<dbReference type="GO" id="GO:0000981">
    <property type="term" value="F:DNA-binding transcription factor activity, RNA polymerase II-specific"/>
    <property type="evidence" value="ECO:0007669"/>
    <property type="project" value="TreeGrafter"/>
</dbReference>
<dbReference type="InterPro" id="IPR050560">
    <property type="entry name" value="MYB_TF"/>
</dbReference>
<dbReference type="PANTHER" id="PTHR45614:SF69">
    <property type="entry name" value="CHROMOSOME UNDETERMINED SCAFFOLD_38, WHOLE GENOME SHOTGUN SEQUENCE"/>
    <property type="match status" value="1"/>
</dbReference>
<dbReference type="GO" id="GO:0005634">
    <property type="term" value="C:nucleus"/>
    <property type="evidence" value="ECO:0007669"/>
    <property type="project" value="TreeGrafter"/>
</dbReference>